<dbReference type="AlphaFoldDB" id="A0A6J7D3J5"/>
<evidence type="ECO:0000313" key="1">
    <source>
        <dbReference type="EMBL" id="CAB4780799.1"/>
    </source>
</evidence>
<accession>A0A6J7D3J5</accession>
<proteinExistence type="predicted"/>
<dbReference type="EMBL" id="CAFBLJ010000024">
    <property type="protein sequence ID" value="CAB4864300.1"/>
    <property type="molecule type" value="Genomic_DNA"/>
</dbReference>
<dbReference type="InterPro" id="IPR022292">
    <property type="entry name" value="CHP03843"/>
</dbReference>
<reference evidence="2" key="1">
    <citation type="submission" date="2020-05" db="EMBL/GenBank/DDBJ databases">
        <authorList>
            <person name="Chiriac C."/>
            <person name="Salcher M."/>
            <person name="Ghai R."/>
            <person name="Kavagutti S V."/>
        </authorList>
    </citation>
    <scope>NUCLEOTIDE SEQUENCE</scope>
</reference>
<sequence>MNILELLQHGEIEVEGRMPYSSNATFLVNLTLGDQVGKAIYKPLRGERPLWDFPSGLYQREVAAYLLSEAMNVHVIPPTIERDGPFGIGSLQWFIDARFEEHYFTLYEAREDLHDQFRNMAAFDIVANNTDRKSGHCLIDNDDRIWGIDQGLCFSAEFKLRTVIWEFGGEQIAPDLIAKIQRIVDRPPLEVAALLDADEIDAMIERASMLAQGGMFPIDASGHRYPWPMV</sequence>
<name>A0A6J7D3J5_9ZZZZ</name>
<gene>
    <name evidence="1" type="ORF">UFOPK2880_01433</name>
    <name evidence="2" type="ORF">UFOPK3304_00637</name>
</gene>
<organism evidence="2">
    <name type="scientific">freshwater metagenome</name>
    <dbReference type="NCBI Taxonomy" id="449393"/>
    <lineage>
        <taxon>unclassified sequences</taxon>
        <taxon>metagenomes</taxon>
        <taxon>ecological metagenomes</taxon>
    </lineage>
</organism>
<evidence type="ECO:0000313" key="2">
    <source>
        <dbReference type="EMBL" id="CAB4864300.1"/>
    </source>
</evidence>
<protein>
    <submittedName>
        <fullName evidence="2">Unannotated protein</fullName>
    </submittedName>
</protein>
<dbReference type="EMBL" id="CAEZZP010000108">
    <property type="protein sequence ID" value="CAB4780799.1"/>
    <property type="molecule type" value="Genomic_DNA"/>
</dbReference>
<dbReference type="NCBIfam" id="TIGR03843">
    <property type="entry name" value="SCO1664 family protein"/>
    <property type="match status" value="1"/>
</dbReference>